<protein>
    <submittedName>
        <fullName evidence="3">DNA2/NAM7 helicase helicase domain-containing protein</fullName>
    </submittedName>
</protein>
<name>A0A914H4B8_GLORO</name>
<dbReference type="Proteomes" id="UP000887572">
    <property type="component" value="Unplaced"/>
</dbReference>
<organism evidence="2 3">
    <name type="scientific">Globodera rostochiensis</name>
    <name type="common">Golden nematode worm</name>
    <name type="synonym">Heterodera rostochiensis</name>
    <dbReference type="NCBI Taxonomy" id="31243"/>
    <lineage>
        <taxon>Eukaryota</taxon>
        <taxon>Metazoa</taxon>
        <taxon>Ecdysozoa</taxon>
        <taxon>Nematoda</taxon>
        <taxon>Chromadorea</taxon>
        <taxon>Rhabditida</taxon>
        <taxon>Tylenchina</taxon>
        <taxon>Tylenchomorpha</taxon>
        <taxon>Tylenchoidea</taxon>
        <taxon>Heteroderidae</taxon>
        <taxon>Heteroderinae</taxon>
        <taxon>Globodera</taxon>
    </lineage>
</organism>
<feature type="region of interest" description="Disordered" evidence="1">
    <location>
        <begin position="109"/>
        <end position="155"/>
    </location>
</feature>
<evidence type="ECO:0000256" key="1">
    <source>
        <dbReference type="SAM" id="MobiDB-lite"/>
    </source>
</evidence>
<dbReference type="AlphaFoldDB" id="A0A914H4B8"/>
<dbReference type="InterPro" id="IPR027417">
    <property type="entry name" value="P-loop_NTPase"/>
</dbReference>
<keyword evidence="2" id="KW-1185">Reference proteome</keyword>
<accession>A0A914H4B8</accession>
<reference evidence="3" key="1">
    <citation type="submission" date="2022-11" db="UniProtKB">
        <authorList>
            <consortium name="WormBaseParasite"/>
        </authorList>
    </citation>
    <scope>IDENTIFICATION</scope>
</reference>
<proteinExistence type="predicted"/>
<sequence>MECSKCHGTMTTGDRKNVKQLTEQWETDSPLSAKSDYATEAFAQRQVILQIDRDSVSRLNDEQKQTLALVACSQPLAIFQQAPPDTGKTLTLATAIELLTRSNGRKRSVGVDEECLAHDEDESGRPDKHGRQQRHRTFSEIRGERLSRCRVPGKE</sequence>
<dbReference type="Gene3D" id="3.40.50.300">
    <property type="entry name" value="P-loop containing nucleotide triphosphate hydrolases"/>
    <property type="match status" value="1"/>
</dbReference>
<feature type="compositionally biased region" description="Basic and acidic residues" evidence="1">
    <location>
        <begin position="115"/>
        <end position="130"/>
    </location>
</feature>
<feature type="compositionally biased region" description="Basic and acidic residues" evidence="1">
    <location>
        <begin position="137"/>
        <end position="155"/>
    </location>
</feature>
<dbReference type="WBParaSite" id="Gr19_v10_g14029.t1">
    <property type="protein sequence ID" value="Gr19_v10_g14029.t1"/>
    <property type="gene ID" value="Gr19_v10_g14029"/>
</dbReference>
<evidence type="ECO:0000313" key="2">
    <source>
        <dbReference type="Proteomes" id="UP000887572"/>
    </source>
</evidence>
<evidence type="ECO:0000313" key="3">
    <source>
        <dbReference type="WBParaSite" id="Gr19_v10_g14029.t1"/>
    </source>
</evidence>